<accession>A0A290QKX6</accession>
<dbReference type="KEGG" id="vbh:CMV30_14200"/>
<proteinExistence type="predicted"/>
<organism evidence="1 2">
    <name type="scientific">Nibricoccus aquaticus</name>
    <dbReference type="NCBI Taxonomy" id="2576891"/>
    <lineage>
        <taxon>Bacteria</taxon>
        <taxon>Pseudomonadati</taxon>
        <taxon>Verrucomicrobiota</taxon>
        <taxon>Opitutia</taxon>
        <taxon>Opitutales</taxon>
        <taxon>Opitutaceae</taxon>
        <taxon>Nibricoccus</taxon>
    </lineage>
</organism>
<dbReference type="Gene3D" id="3.90.1580.10">
    <property type="entry name" value="paralog of FGE (formylglycine-generating enzyme)"/>
    <property type="match status" value="1"/>
</dbReference>
<name>A0A290QKX6_9BACT</name>
<sequence length="387" mass="42157">MQAVNRSNAAAAFKDLPRESRLKLDLEILEAEPLSRQVMAARAKAEVAARAERWDEVREAFQELLAVQSRINREFPRTPFVDAAAEDRVEGQIQTLQAEALARTVLDKVSGGEVNARAGKHAEAARLFAVALKAQETINTELPKSRQASQATADDLEARRQTALSMDGLTKVQGLDGEIVGLLKARDVAAAQKKIGEAEEIAAAVWRDFPRSRKLDTGLRERVSYRAAKSASLTAIHESVFPKLRALAPEGGGGAVRGAQLLSSEVAQRLYALVMDKNPSRTVGEEWAVDSVNWAEAREFCRRLGWLLGRAVRLPTEAEYRAALGASGVTELTGGVAEWLDAGEAEPMALIAGRSYLDSAEALEEVPVVRVAKTERARHVGFRFVVE</sequence>
<dbReference type="AlphaFoldDB" id="A0A290QKX6"/>
<evidence type="ECO:0000313" key="1">
    <source>
        <dbReference type="EMBL" id="ATC65021.1"/>
    </source>
</evidence>
<dbReference type="EMBL" id="CP023344">
    <property type="protein sequence ID" value="ATC65021.1"/>
    <property type="molecule type" value="Genomic_DNA"/>
</dbReference>
<gene>
    <name evidence="1" type="ORF">CMV30_14200</name>
</gene>
<protein>
    <submittedName>
        <fullName evidence="1">Uncharacterized protein</fullName>
    </submittedName>
</protein>
<dbReference type="InterPro" id="IPR042095">
    <property type="entry name" value="SUMF_sf"/>
</dbReference>
<evidence type="ECO:0000313" key="2">
    <source>
        <dbReference type="Proteomes" id="UP000217265"/>
    </source>
</evidence>
<dbReference type="InterPro" id="IPR016187">
    <property type="entry name" value="CTDL_fold"/>
</dbReference>
<dbReference type="Proteomes" id="UP000217265">
    <property type="component" value="Chromosome"/>
</dbReference>
<dbReference type="SUPFAM" id="SSF56436">
    <property type="entry name" value="C-type lectin-like"/>
    <property type="match status" value="1"/>
</dbReference>
<keyword evidence="2" id="KW-1185">Reference proteome</keyword>
<reference evidence="1 2" key="1">
    <citation type="submission" date="2017-09" db="EMBL/GenBank/DDBJ databases">
        <title>Complete genome sequence of Verrucomicrobial strain HZ-65, isolated from freshwater.</title>
        <authorList>
            <person name="Choi A."/>
        </authorList>
    </citation>
    <scope>NUCLEOTIDE SEQUENCE [LARGE SCALE GENOMIC DNA]</scope>
    <source>
        <strain evidence="1 2">HZ-65</strain>
    </source>
</reference>